<keyword evidence="2" id="KW-1185">Reference proteome</keyword>
<dbReference type="Proteomes" id="UP000584374">
    <property type="component" value="Unassembled WGS sequence"/>
</dbReference>
<reference evidence="1 2" key="1">
    <citation type="submission" date="2020-08" db="EMBL/GenBank/DDBJ databases">
        <title>Sequencing the genomes of 1000 actinobacteria strains.</title>
        <authorList>
            <person name="Klenk H.-P."/>
        </authorList>
    </citation>
    <scope>NUCLEOTIDE SEQUENCE [LARGE SCALE GENOMIC DNA]</scope>
    <source>
        <strain evidence="1 2">DSM 45584</strain>
    </source>
</reference>
<dbReference type="AlphaFoldDB" id="A0A840QAS1"/>
<evidence type="ECO:0000313" key="2">
    <source>
        <dbReference type="Proteomes" id="UP000584374"/>
    </source>
</evidence>
<dbReference type="RefSeq" id="WP_184728075.1">
    <property type="nucleotide sequence ID" value="NZ_JACHIW010000001.1"/>
</dbReference>
<accession>A0A840QAS1</accession>
<sequence length="315" mass="33173">MSTDSLPSSAPVYPTFTCGQVLTSDDLNRIISWVTSVRRLAGLREGWGVVQGLDVSATSGNVTVGPGYAISPTGQDLVLVDDRQTPFGTTPGTYDVSIAYAETNSGDKDHPLVTEDVEITVGPAKNARAVVNEAIADATKLDLKDEAALREWLTKRVTTNQPGGACFDAEWISGAWGQLPGYFLHLLGWWAADMLRTAADKRPTGNGLTLAQVLVGTNGAPKVDMTVRRMLHGPLGGARLPADAYGRGLSAATAMFTAGGVVVAEWAEWNPATVAEVDTLFPTVGPGDLVQVRHAIPPGGKTPWVTGLKKIGTLP</sequence>
<dbReference type="EMBL" id="JACHIW010000001">
    <property type="protein sequence ID" value="MBB5157047.1"/>
    <property type="molecule type" value="Genomic_DNA"/>
</dbReference>
<name>A0A840QAS1_9PSEU</name>
<evidence type="ECO:0000313" key="1">
    <source>
        <dbReference type="EMBL" id="MBB5157047.1"/>
    </source>
</evidence>
<gene>
    <name evidence="1" type="ORF">BJ970_004581</name>
</gene>
<comment type="caution">
    <text evidence="1">The sequence shown here is derived from an EMBL/GenBank/DDBJ whole genome shotgun (WGS) entry which is preliminary data.</text>
</comment>
<proteinExistence type="predicted"/>
<organism evidence="1 2">
    <name type="scientific">Saccharopolyspora phatthalungensis</name>
    <dbReference type="NCBI Taxonomy" id="664693"/>
    <lineage>
        <taxon>Bacteria</taxon>
        <taxon>Bacillati</taxon>
        <taxon>Actinomycetota</taxon>
        <taxon>Actinomycetes</taxon>
        <taxon>Pseudonocardiales</taxon>
        <taxon>Pseudonocardiaceae</taxon>
        <taxon>Saccharopolyspora</taxon>
    </lineage>
</organism>
<protein>
    <submittedName>
        <fullName evidence="1">Uncharacterized protein</fullName>
    </submittedName>
</protein>